<evidence type="ECO:0000313" key="1">
    <source>
        <dbReference type="EMBL" id="RHX92564.1"/>
    </source>
</evidence>
<accession>A0A396ZF89</accession>
<protein>
    <submittedName>
        <fullName evidence="1">Uncharacterized protein</fullName>
    </submittedName>
</protein>
<dbReference type="Proteomes" id="UP000265798">
    <property type="component" value="Unassembled WGS sequence"/>
</dbReference>
<name>A0A396ZF89_9LEPT</name>
<proteinExistence type="predicted"/>
<sequence>MKNRICQSGCFESIFLDSGDFIRFAREDFFDSVKSSGETLNFFCDSVFLGKSRVGGELLRTVKV</sequence>
<gene>
    <name evidence="1" type="ORF">DLM75_05135</name>
</gene>
<dbReference type="EMBL" id="QHCT01000001">
    <property type="protein sequence ID" value="RHX92564.1"/>
    <property type="molecule type" value="Genomic_DNA"/>
</dbReference>
<dbReference type="AlphaFoldDB" id="A0A396ZF89"/>
<evidence type="ECO:0000313" key="2">
    <source>
        <dbReference type="Proteomes" id="UP000265798"/>
    </source>
</evidence>
<comment type="caution">
    <text evidence="1">The sequence shown here is derived from an EMBL/GenBank/DDBJ whole genome shotgun (WGS) entry which is preliminary data.</text>
</comment>
<reference evidence="2" key="1">
    <citation type="submission" date="2018-05" db="EMBL/GenBank/DDBJ databases">
        <title>Leptospira yasudae sp. nov. and Leptospira stimsonii sp. nov., two pathogenic species of the genus Leptospira isolated from environmental sources.</title>
        <authorList>
            <person name="Casanovas-Massana A."/>
            <person name="Hamond C."/>
            <person name="Santos L.A."/>
            <person name="Hacker K.P."/>
            <person name="Balassiano I."/>
            <person name="Medeiros M.A."/>
            <person name="Reis M.G."/>
            <person name="Ko A.I."/>
            <person name="Wunder E.A."/>
        </authorList>
    </citation>
    <scope>NUCLEOTIDE SEQUENCE [LARGE SCALE GENOMIC DNA]</scope>
    <source>
        <strain evidence="2">Yale</strain>
    </source>
</reference>
<organism evidence="1 2">
    <name type="scientific">Leptospira stimsonii</name>
    <dbReference type="NCBI Taxonomy" id="2202203"/>
    <lineage>
        <taxon>Bacteria</taxon>
        <taxon>Pseudomonadati</taxon>
        <taxon>Spirochaetota</taxon>
        <taxon>Spirochaetia</taxon>
        <taxon>Leptospirales</taxon>
        <taxon>Leptospiraceae</taxon>
        <taxon>Leptospira</taxon>
    </lineage>
</organism>